<accession>A0AA38KXZ7</accession>
<sequence length="818" mass="89492">MLIRLIPTPSQPTVLFKLVFQNLPETLQAPASWANYLAALDSDDLEIPELMHALDKAVGVQSILEEVTFDLIGQKIKCVFLDGETEEWDIASSFQGLSGEAANRRNVDLVRRLDSVIDDVNESAAEMVRERKWEEQQKEQRRIKEEEERMEAAKQDETTNPSSSSGRKNRPGHKKQRSLLMNLVSSFLPLSLNSPRSPRSPIAWQSSSPSTTRTPSPSPSIRSSRFERASSQTNSAPSTLSRSATSLPGQDIRSHRPTSTSSSSSPLAAIEYPFPVVIVAPPLPPPLSPRALRRRARSSLVDAFRLYVLPELNRRIRFSHFAGSPICSPVATYGSDTSAPYYTWIVGSTLKRVDSRLSEIGKDLKAELDGLGIELNALPLGALAGLGIGSIASAEPQIAPAHSLPRSLTSLFGGSSDGDSGSRSETEGETSDFTKRHDGDNLSEVTLIDTNASSSAENPLTVHYHLSKSSNGNPTPSVNAFPPSMYLRTSSSSDIFTPAPIAHPEVPLPESLNELLIQHNDFSSLHLRLAHLLFASHTRAAAAAADITQREAILEVRGRRRSWLNGTLKVHESSDGGTKTNSVTWCGALASPFRQSGLGRYIYSSDEWECDPYNYLKVHRMAPLFTLVTEAYPNPFGYNDNGFASHFYGNRRKRTTTESNVSLFSVCEEETICDSPGGSSVHKGGLGYRRYLDVEIDEDDEDDEDGDETDVDPLVDIEFDGLDDDDILPRPSQPFTQLHPRDSPSVLKQTPITSGQAGIGVHFDAKLPKGASDPFEDPANDFATPLVLVAATNISKRIKNEIKVESLSDNISDVVSSE</sequence>
<feature type="region of interest" description="Disordered" evidence="1">
    <location>
        <begin position="409"/>
        <end position="442"/>
    </location>
</feature>
<reference evidence="2" key="1">
    <citation type="submission" date="2022-08" db="EMBL/GenBank/DDBJ databases">
        <authorList>
            <consortium name="DOE Joint Genome Institute"/>
            <person name="Min B."/>
            <person name="Riley R."/>
            <person name="Sierra-Patev S."/>
            <person name="Naranjo-Ortiz M."/>
            <person name="Looney B."/>
            <person name="Konkel Z."/>
            <person name="Slot J.C."/>
            <person name="Sakamoto Y."/>
            <person name="Steenwyk J.L."/>
            <person name="Rokas A."/>
            <person name="Carro J."/>
            <person name="Camarero S."/>
            <person name="Ferreira P."/>
            <person name="Molpeceres G."/>
            <person name="Ruiz-Duenas F.J."/>
            <person name="Serrano A."/>
            <person name="Henrissat B."/>
            <person name="Drula E."/>
            <person name="Hughes K.W."/>
            <person name="Mata J.L."/>
            <person name="Ishikawa N.K."/>
            <person name="Vargas-Isla R."/>
            <person name="Ushijima S."/>
            <person name="Smith C.A."/>
            <person name="Ahrendt S."/>
            <person name="Andreopoulos W."/>
            <person name="He G."/>
            <person name="Labutti K."/>
            <person name="Lipzen A."/>
            <person name="Ng V."/>
            <person name="Sandor L."/>
            <person name="Barry K."/>
            <person name="Martinez A.T."/>
            <person name="Xiao Y."/>
            <person name="Gibbons J.G."/>
            <person name="Terashima K."/>
            <person name="Hibbett D.S."/>
            <person name="Grigoriev I.V."/>
        </authorList>
    </citation>
    <scope>NUCLEOTIDE SEQUENCE</scope>
    <source>
        <strain evidence="2">TFB10291</strain>
    </source>
</reference>
<protein>
    <submittedName>
        <fullName evidence="2">Uncharacterized protein</fullName>
    </submittedName>
</protein>
<evidence type="ECO:0000313" key="3">
    <source>
        <dbReference type="Proteomes" id="UP001163798"/>
    </source>
</evidence>
<proteinExistence type="predicted"/>
<organism evidence="2 3">
    <name type="scientific">Lentinula aff. detonsa</name>
    <dbReference type="NCBI Taxonomy" id="2804958"/>
    <lineage>
        <taxon>Eukaryota</taxon>
        <taxon>Fungi</taxon>
        <taxon>Dikarya</taxon>
        <taxon>Basidiomycota</taxon>
        <taxon>Agaricomycotina</taxon>
        <taxon>Agaricomycetes</taxon>
        <taxon>Agaricomycetidae</taxon>
        <taxon>Agaricales</taxon>
        <taxon>Marasmiineae</taxon>
        <taxon>Omphalotaceae</taxon>
        <taxon>Lentinula</taxon>
    </lineage>
</organism>
<feature type="compositionally biased region" description="Polar residues" evidence="1">
    <location>
        <begin position="229"/>
        <end position="248"/>
    </location>
</feature>
<feature type="compositionally biased region" description="Low complexity" evidence="1">
    <location>
        <begin position="409"/>
        <end position="419"/>
    </location>
</feature>
<comment type="caution">
    <text evidence="2">The sequence shown here is derived from an EMBL/GenBank/DDBJ whole genome shotgun (WGS) entry which is preliminary data.</text>
</comment>
<keyword evidence="3" id="KW-1185">Reference proteome</keyword>
<gene>
    <name evidence="2" type="ORF">GGU10DRAFT_373041</name>
</gene>
<evidence type="ECO:0000313" key="2">
    <source>
        <dbReference type="EMBL" id="KAJ3788397.1"/>
    </source>
</evidence>
<feature type="compositionally biased region" description="Low complexity" evidence="1">
    <location>
        <begin position="192"/>
        <end position="223"/>
    </location>
</feature>
<dbReference type="EMBL" id="MU793275">
    <property type="protein sequence ID" value="KAJ3788397.1"/>
    <property type="molecule type" value="Genomic_DNA"/>
</dbReference>
<feature type="compositionally biased region" description="Basic and acidic residues" evidence="1">
    <location>
        <begin position="127"/>
        <end position="157"/>
    </location>
</feature>
<feature type="compositionally biased region" description="Basic and acidic residues" evidence="1">
    <location>
        <begin position="420"/>
        <end position="440"/>
    </location>
</feature>
<dbReference type="Proteomes" id="UP001163798">
    <property type="component" value="Unassembled WGS sequence"/>
</dbReference>
<evidence type="ECO:0000256" key="1">
    <source>
        <dbReference type="SAM" id="MobiDB-lite"/>
    </source>
</evidence>
<feature type="region of interest" description="Disordered" evidence="1">
    <location>
        <begin position="192"/>
        <end position="265"/>
    </location>
</feature>
<dbReference type="AlphaFoldDB" id="A0AA38KXZ7"/>
<feature type="region of interest" description="Disordered" evidence="1">
    <location>
        <begin position="126"/>
        <end position="175"/>
    </location>
</feature>
<name>A0AA38KXZ7_9AGAR</name>